<dbReference type="PANTHER" id="PTHR31446">
    <property type="entry name" value="ACID PHOSPHATASE/VANADIUM-DEPENDENT HALOPEROXIDASE-RELATED PROTEIN"/>
    <property type="match status" value="1"/>
</dbReference>
<dbReference type="PANTHER" id="PTHR31446:SF2">
    <property type="entry name" value="ACID PHOSPHATASE_VANADIUM-DEPENDENT HALOPEROXIDASE-RELATED PROTEIN"/>
    <property type="match status" value="1"/>
</dbReference>
<dbReference type="EMBL" id="LT934124">
    <property type="protein sequence ID" value="VAI88850.1"/>
    <property type="molecule type" value="Genomic_DNA"/>
</dbReference>
<feature type="compositionally biased region" description="Low complexity" evidence="1">
    <location>
        <begin position="16"/>
        <end position="30"/>
    </location>
</feature>
<feature type="compositionally biased region" description="Polar residues" evidence="1">
    <location>
        <begin position="161"/>
        <end position="178"/>
    </location>
</feature>
<dbReference type="InterPro" id="IPR003832">
    <property type="entry name" value="DUF212"/>
</dbReference>
<evidence type="ECO:0000313" key="2">
    <source>
        <dbReference type="EMBL" id="VAI88850.1"/>
    </source>
</evidence>
<feature type="region of interest" description="Disordered" evidence="1">
    <location>
        <begin position="1"/>
        <end position="35"/>
    </location>
</feature>
<dbReference type="Gramene" id="TRITD7Bv1G133310.5">
    <property type="protein sequence ID" value="TRITD7Bv1G133310.5"/>
    <property type="gene ID" value="TRITD7Bv1G133310"/>
</dbReference>
<dbReference type="AlphaFoldDB" id="A0A9R1A3H9"/>
<evidence type="ECO:0000313" key="3">
    <source>
        <dbReference type="Proteomes" id="UP000324705"/>
    </source>
</evidence>
<organism evidence="2 3">
    <name type="scientific">Triticum turgidum subsp. durum</name>
    <name type="common">Durum wheat</name>
    <name type="synonym">Triticum durum</name>
    <dbReference type="NCBI Taxonomy" id="4567"/>
    <lineage>
        <taxon>Eukaryota</taxon>
        <taxon>Viridiplantae</taxon>
        <taxon>Streptophyta</taxon>
        <taxon>Embryophyta</taxon>
        <taxon>Tracheophyta</taxon>
        <taxon>Spermatophyta</taxon>
        <taxon>Magnoliopsida</taxon>
        <taxon>Liliopsida</taxon>
        <taxon>Poales</taxon>
        <taxon>Poaceae</taxon>
        <taxon>BOP clade</taxon>
        <taxon>Pooideae</taxon>
        <taxon>Triticodae</taxon>
        <taxon>Triticeae</taxon>
        <taxon>Triticinae</taxon>
        <taxon>Triticum</taxon>
    </lineage>
</organism>
<name>A0A9R1A3H9_TRITD</name>
<accession>A0A9R1A3H9</accession>
<reference evidence="2 3" key="1">
    <citation type="submission" date="2017-09" db="EMBL/GenBank/DDBJ databases">
        <authorList>
            <consortium name="International Durum Wheat Genome Sequencing Consortium (IDWGSC)"/>
            <person name="Milanesi L."/>
        </authorList>
    </citation>
    <scope>NUCLEOTIDE SEQUENCE [LARGE SCALE GENOMIC DNA]</scope>
    <source>
        <strain evidence="3">cv. Svevo</strain>
    </source>
</reference>
<protein>
    <submittedName>
        <fullName evidence="2">Uncharacterized protein</fullName>
    </submittedName>
</protein>
<keyword evidence="3" id="KW-1185">Reference proteome</keyword>
<feature type="region of interest" description="Disordered" evidence="1">
    <location>
        <begin position="161"/>
        <end position="195"/>
    </location>
</feature>
<dbReference type="Pfam" id="PF02681">
    <property type="entry name" value="DUF212"/>
    <property type="match status" value="1"/>
</dbReference>
<sequence>MAMTQSSFARRPPPSAALTSPSSSSSWSPPRHGPRRRRALTAAFSLHFRPEDVAELAHNKVLIAATVAGVIGQLAKPFTSGRDGGKIDIVRVAAQSGGMPSTHSAGVRREVGKHARLLNKLWALREQTTQDQEDGGDQVHSTPEPVPANLEMATELVSVPQDASMSQRSNAMPSSTRGAATRLPRPNTLQSSEPELTELTEEYNRLSESVGHTEAQVTVGALLGFVVSLAVHATL</sequence>
<dbReference type="Proteomes" id="UP000324705">
    <property type="component" value="Chromosome 7B"/>
</dbReference>
<evidence type="ECO:0000256" key="1">
    <source>
        <dbReference type="SAM" id="MobiDB-lite"/>
    </source>
</evidence>
<proteinExistence type="predicted"/>
<gene>
    <name evidence="2" type="ORF">TRITD_7Bv1G133310</name>
</gene>